<protein>
    <submittedName>
        <fullName evidence="2">Pas54</fullName>
    </submittedName>
</protein>
<evidence type="ECO:0000256" key="1">
    <source>
        <dbReference type="SAM" id="Coils"/>
    </source>
</evidence>
<feature type="coiled-coil region" evidence="1">
    <location>
        <begin position="73"/>
        <end position="163"/>
    </location>
</feature>
<dbReference type="RefSeq" id="YP_024840.1">
    <property type="nucleotide sequence ID" value="NC_005885.1"/>
</dbReference>
<proteinExistence type="predicted"/>
<evidence type="ECO:0000313" key="2">
    <source>
        <dbReference type="EMBL" id="AAT36802.1"/>
    </source>
</evidence>
<dbReference type="KEGG" id="vg:2846129"/>
<sequence length="216" mass="24630">MEITYDGIGNLTIRFDDGRELGLDEILNLDKCLTLTRNSREWNRKRVVELEDMLERGVVDVATSTDPGELGRLAGQEDRIIDLEAQVRRLEATLAESRELVQFKEKVADEIDQEAERLRSKVREYDRDRKTERDRADRMTAQANRMETDRAELEAEHRRSLAARDRLLETATRKASAARDFLSTNTVAEARENIVTSRGAVLADAIGMALRVLDQA</sequence>
<dbReference type="EMBL" id="AY576796">
    <property type="protein sequence ID" value="AAT36802.1"/>
    <property type="molecule type" value="Genomic_DNA"/>
</dbReference>
<accession>Q6J7X7</accession>
<organism evidence="2 3">
    <name type="scientific">Actinoplanes phage phiAsp2</name>
    <dbReference type="NCBI Taxonomy" id="279303"/>
    <lineage>
        <taxon>Viruses</taxon>
        <taxon>Duplodnaviria</taxon>
        <taxon>Heunggongvirae</taxon>
        <taxon>Uroviricota</taxon>
        <taxon>Caudoviricetes</taxon>
        <taxon>Aspduovirus</taxon>
        <taxon>Aspduovirus Asp2</taxon>
    </lineage>
</organism>
<dbReference type="Proteomes" id="UP000001245">
    <property type="component" value="Segment"/>
</dbReference>
<reference evidence="2 3" key="1">
    <citation type="journal article" date="2004" name="Virus Genes">
        <title>The genome of phiAsp2, an actinoplanes infecting phage.</title>
        <authorList>
            <person name="Jarling M."/>
            <person name="Bartkowiak K."/>
            <person name="Pape H."/>
            <person name="Meinhardt F."/>
        </authorList>
    </citation>
    <scope>NUCLEOTIDE SEQUENCE</scope>
</reference>
<keyword evidence="3" id="KW-1185">Reference proteome</keyword>
<evidence type="ECO:0000313" key="3">
    <source>
        <dbReference type="Proteomes" id="UP000001245"/>
    </source>
</evidence>
<keyword evidence="1" id="KW-0175">Coiled coil</keyword>
<gene>
    <name evidence="2" type="primary">pas54</name>
</gene>
<name>Q6J7X7_9CAUD</name>
<dbReference type="GeneID" id="2846129"/>